<keyword evidence="3" id="KW-1185">Reference proteome</keyword>
<dbReference type="AlphaFoldDB" id="A0A498JTX1"/>
<comment type="caution">
    <text evidence="2">The sequence shown here is derived from an EMBL/GenBank/DDBJ whole genome shotgun (WGS) entry which is preliminary data.</text>
</comment>
<evidence type="ECO:0000256" key="1">
    <source>
        <dbReference type="ARBA" id="ARBA00022793"/>
    </source>
</evidence>
<dbReference type="PANTHER" id="PTHR11999:SF96">
    <property type="entry name" value="TYROSINE DECARBOXYLASE"/>
    <property type="match status" value="1"/>
</dbReference>
<dbReference type="STRING" id="3750.A0A498JTX1"/>
<protein>
    <submittedName>
        <fullName evidence="2">Uncharacterized protein</fullName>
    </submittedName>
</protein>
<dbReference type="Gene3D" id="3.90.1150.10">
    <property type="entry name" value="Aspartate Aminotransferase, domain 1"/>
    <property type="match status" value="1"/>
</dbReference>
<evidence type="ECO:0000313" key="2">
    <source>
        <dbReference type="EMBL" id="RXH98920.1"/>
    </source>
</evidence>
<reference evidence="2 3" key="1">
    <citation type="submission" date="2018-10" db="EMBL/GenBank/DDBJ databases">
        <title>A high-quality apple genome assembly.</title>
        <authorList>
            <person name="Hu J."/>
        </authorList>
    </citation>
    <scope>NUCLEOTIDE SEQUENCE [LARGE SCALE GENOMIC DNA]</scope>
    <source>
        <strain evidence="3">cv. HFTH1</strain>
        <tissue evidence="2">Young leaf</tissue>
    </source>
</reference>
<dbReference type="GO" id="GO:0016831">
    <property type="term" value="F:carboxy-lyase activity"/>
    <property type="evidence" value="ECO:0007669"/>
    <property type="project" value="TreeGrafter"/>
</dbReference>
<keyword evidence="1" id="KW-0456">Lyase</keyword>
<evidence type="ECO:0000313" key="3">
    <source>
        <dbReference type="Proteomes" id="UP000290289"/>
    </source>
</evidence>
<dbReference type="PANTHER" id="PTHR11999">
    <property type="entry name" value="GROUP II PYRIDOXAL-5-PHOSPHATE DECARBOXYLASE"/>
    <property type="match status" value="1"/>
</dbReference>
<name>A0A498JTX1_MALDO</name>
<dbReference type="GO" id="GO:0005737">
    <property type="term" value="C:cytoplasm"/>
    <property type="evidence" value="ECO:0007669"/>
    <property type="project" value="TreeGrafter"/>
</dbReference>
<proteinExistence type="predicted"/>
<accession>A0A498JTX1</accession>
<dbReference type="Proteomes" id="UP000290289">
    <property type="component" value="Chromosome 5"/>
</dbReference>
<dbReference type="InterPro" id="IPR010977">
    <property type="entry name" value="Aromatic_deC"/>
</dbReference>
<dbReference type="EMBL" id="RDQH01000331">
    <property type="protein sequence ID" value="RXH98920.1"/>
    <property type="molecule type" value="Genomic_DNA"/>
</dbReference>
<organism evidence="2 3">
    <name type="scientific">Malus domestica</name>
    <name type="common">Apple</name>
    <name type="synonym">Pyrus malus</name>
    <dbReference type="NCBI Taxonomy" id="3750"/>
    <lineage>
        <taxon>Eukaryota</taxon>
        <taxon>Viridiplantae</taxon>
        <taxon>Streptophyta</taxon>
        <taxon>Embryophyta</taxon>
        <taxon>Tracheophyta</taxon>
        <taxon>Spermatophyta</taxon>
        <taxon>Magnoliopsida</taxon>
        <taxon>eudicotyledons</taxon>
        <taxon>Gunneridae</taxon>
        <taxon>Pentapetalae</taxon>
        <taxon>rosids</taxon>
        <taxon>fabids</taxon>
        <taxon>Rosales</taxon>
        <taxon>Rosaceae</taxon>
        <taxon>Amygdaloideae</taxon>
        <taxon>Maleae</taxon>
        <taxon>Malus</taxon>
    </lineage>
</organism>
<sequence length="151" mass="16235">MAKRLEGLMGMDKRFEIVVPRNFSLFCFRVSPLASSNKAPTPSDETRVINEVNCKFLEAINASGRVYMTHAMVGGVITSMNGLPSPSFPPPPSIILYQVTAVATSQNFGILGNGRLHVIELSPAPLGPGVPRQPITELVSYDTADGVYDVA</sequence>
<dbReference type="InterPro" id="IPR015422">
    <property type="entry name" value="PyrdxlP-dep_Trfase_small"/>
</dbReference>
<gene>
    <name evidence="2" type="ORF">DVH24_011245</name>
</gene>
<keyword evidence="1" id="KW-0210">Decarboxylase</keyword>